<dbReference type="SUPFAM" id="SSF52833">
    <property type="entry name" value="Thioredoxin-like"/>
    <property type="match status" value="1"/>
</dbReference>
<gene>
    <name evidence="2" type="ORF">SAMN05660350_00748</name>
</gene>
<organism evidence="2 3">
    <name type="scientific">Geodermatophilus obscurus</name>
    <dbReference type="NCBI Taxonomy" id="1861"/>
    <lineage>
        <taxon>Bacteria</taxon>
        <taxon>Bacillati</taxon>
        <taxon>Actinomycetota</taxon>
        <taxon>Actinomycetes</taxon>
        <taxon>Geodermatophilales</taxon>
        <taxon>Geodermatophilaceae</taxon>
        <taxon>Geodermatophilus</taxon>
    </lineage>
</organism>
<dbReference type="Proteomes" id="UP000184428">
    <property type="component" value="Unassembled WGS sequence"/>
</dbReference>
<evidence type="ECO:0000259" key="1">
    <source>
        <dbReference type="Pfam" id="PF00578"/>
    </source>
</evidence>
<dbReference type="Gene3D" id="3.40.30.10">
    <property type="entry name" value="Glutaredoxin"/>
    <property type="match status" value="1"/>
</dbReference>
<dbReference type="EMBL" id="FRDM01000002">
    <property type="protein sequence ID" value="SHN57084.1"/>
    <property type="molecule type" value="Genomic_DNA"/>
</dbReference>
<dbReference type="AlphaFoldDB" id="A0A1M7SF71"/>
<dbReference type="OrthoDB" id="9809746at2"/>
<dbReference type="Pfam" id="PF00578">
    <property type="entry name" value="AhpC-TSA"/>
    <property type="match status" value="1"/>
</dbReference>
<dbReference type="InterPro" id="IPR000866">
    <property type="entry name" value="AhpC/TSA"/>
</dbReference>
<sequence>MRSDIVPGGVFPDYALPDHAGTVRTLGELQGRDPLVLTLARGHHCPEEHRQHLELAAFQSTIAVAHTGIVTIATDDHHTLQEFRASVGARWAFLSDPGRIVQQDLDIQEYTDPENDPMIPHTLVLKPGLVVHTVYNGYWFWGRPSVQDLWQDLRAATAEIRPDWDLSAPGLREAWAAGDRSPFHGWDGRARAALATT</sequence>
<evidence type="ECO:0000313" key="3">
    <source>
        <dbReference type="Proteomes" id="UP000184428"/>
    </source>
</evidence>
<proteinExistence type="predicted"/>
<dbReference type="GO" id="GO:0016491">
    <property type="term" value="F:oxidoreductase activity"/>
    <property type="evidence" value="ECO:0007669"/>
    <property type="project" value="InterPro"/>
</dbReference>
<dbReference type="InterPro" id="IPR036249">
    <property type="entry name" value="Thioredoxin-like_sf"/>
</dbReference>
<feature type="domain" description="Alkyl hydroperoxide reductase subunit C/ Thiol specific antioxidant" evidence="1">
    <location>
        <begin position="8"/>
        <end position="128"/>
    </location>
</feature>
<dbReference type="RefSeq" id="WP_072913513.1">
    <property type="nucleotide sequence ID" value="NZ_FRDM01000002.1"/>
</dbReference>
<name>A0A1M7SF71_9ACTN</name>
<evidence type="ECO:0000313" key="2">
    <source>
        <dbReference type="EMBL" id="SHN57084.1"/>
    </source>
</evidence>
<reference evidence="2 3" key="1">
    <citation type="submission" date="2016-12" db="EMBL/GenBank/DDBJ databases">
        <authorList>
            <person name="Song W.-J."/>
            <person name="Kurnit D.M."/>
        </authorList>
    </citation>
    <scope>NUCLEOTIDE SEQUENCE [LARGE SCALE GENOMIC DNA]</scope>
    <source>
        <strain evidence="2 3">DSM 43162</strain>
    </source>
</reference>
<accession>A0A1M7SF71</accession>
<dbReference type="GO" id="GO:0016209">
    <property type="term" value="F:antioxidant activity"/>
    <property type="evidence" value="ECO:0007669"/>
    <property type="project" value="InterPro"/>
</dbReference>
<protein>
    <submittedName>
        <fullName evidence="2">Peroxiredoxin</fullName>
    </submittedName>
</protein>